<dbReference type="EMBL" id="FQXP01000006">
    <property type="protein sequence ID" value="SHH91120.1"/>
    <property type="molecule type" value="Genomic_DNA"/>
</dbReference>
<keyword evidence="3" id="KW-1185">Reference proteome</keyword>
<reference evidence="2 3" key="1">
    <citation type="submission" date="2016-11" db="EMBL/GenBank/DDBJ databases">
        <authorList>
            <person name="Jaros S."/>
            <person name="Januszkiewicz K."/>
            <person name="Wedrychowicz H."/>
        </authorList>
    </citation>
    <scope>NUCLEOTIDE SEQUENCE [LARGE SCALE GENOMIC DNA]</scope>
    <source>
        <strain evidence="2 3">DSM 3089</strain>
    </source>
</reference>
<evidence type="ECO:0000256" key="1">
    <source>
        <dbReference type="SAM" id="Phobius"/>
    </source>
</evidence>
<protein>
    <recommendedName>
        <fullName evidence="4">DUF4956 domain-containing protein</fullName>
    </recommendedName>
</protein>
<name>A0A1M5WUK0_9CLOT</name>
<keyword evidence="1" id="KW-0472">Membrane</keyword>
<feature type="transmembrane region" description="Helical" evidence="1">
    <location>
        <begin position="25"/>
        <end position="45"/>
    </location>
</feature>
<keyword evidence="1" id="KW-1133">Transmembrane helix</keyword>
<organism evidence="2 3">
    <name type="scientific">Clostridium collagenovorans DSM 3089</name>
    <dbReference type="NCBI Taxonomy" id="1121306"/>
    <lineage>
        <taxon>Bacteria</taxon>
        <taxon>Bacillati</taxon>
        <taxon>Bacillota</taxon>
        <taxon>Clostridia</taxon>
        <taxon>Eubacteriales</taxon>
        <taxon>Clostridiaceae</taxon>
        <taxon>Clostridium</taxon>
    </lineage>
</organism>
<dbReference type="Proteomes" id="UP000184526">
    <property type="component" value="Unassembled WGS sequence"/>
</dbReference>
<sequence>MNQLMNLNGDINSFMQMVQQGQSNGTVITSLLFSMGLSAILYFTYKHSYTSLNYNKRFNITLMMIAFISTILMDLIQSNLALSLGMLGSLSIVRFRTNIKDSRDIGFIFWSMAIGISSSVGGYFIGIVGSVIMAIFMITTSKNLRGGDLLLLVIRGENTDINLIEKIINEAKGSNKIKAKNILADSFELVYEIKVAQDEDNKIINKLLSLEGIDSVNILAPNTEVV</sequence>
<dbReference type="AlphaFoldDB" id="A0A1M5WUK0"/>
<dbReference type="OrthoDB" id="9803265at2"/>
<dbReference type="InterPro" id="IPR032531">
    <property type="entry name" value="DUF4956"/>
</dbReference>
<evidence type="ECO:0000313" key="3">
    <source>
        <dbReference type="Proteomes" id="UP000184526"/>
    </source>
</evidence>
<evidence type="ECO:0008006" key="4">
    <source>
        <dbReference type="Google" id="ProtNLM"/>
    </source>
</evidence>
<proteinExistence type="predicted"/>
<gene>
    <name evidence="2" type="ORF">SAMN02745196_01878</name>
</gene>
<evidence type="ECO:0000313" key="2">
    <source>
        <dbReference type="EMBL" id="SHH91120.1"/>
    </source>
</evidence>
<dbReference type="Pfam" id="PF16316">
    <property type="entry name" value="DUF4956"/>
    <property type="match status" value="1"/>
</dbReference>
<dbReference type="STRING" id="1121306.SAMN02745196_01878"/>
<feature type="transmembrane region" description="Helical" evidence="1">
    <location>
        <begin position="107"/>
        <end position="138"/>
    </location>
</feature>
<keyword evidence="1" id="KW-0812">Transmembrane</keyword>
<accession>A0A1M5WUK0</accession>
<dbReference type="RefSeq" id="WP_084666205.1">
    <property type="nucleotide sequence ID" value="NZ_FQXP01000006.1"/>
</dbReference>